<organism evidence="1 2">
    <name type="scientific">Bacillus thermozeamaize</name>
    <dbReference type="NCBI Taxonomy" id="230954"/>
    <lineage>
        <taxon>Bacteria</taxon>
        <taxon>Bacillati</taxon>
        <taxon>Bacillota</taxon>
        <taxon>Bacilli</taxon>
        <taxon>Bacillales</taxon>
        <taxon>Bacillaceae</taxon>
        <taxon>Bacillus</taxon>
    </lineage>
</organism>
<protein>
    <recommendedName>
        <fullName evidence="3">DUF1885 domain-containing protein</fullName>
    </recommendedName>
</protein>
<dbReference type="Gene3D" id="3.30.310.120">
    <property type="entry name" value="Rbstp2229 like protein"/>
    <property type="match status" value="1"/>
</dbReference>
<accession>A0A1Y3PGT5</accession>
<evidence type="ECO:0008006" key="3">
    <source>
        <dbReference type="Google" id="ProtNLM"/>
    </source>
</evidence>
<sequence>MPKAATLILSEESSVTMEEIKELFRRYVNMTRHTGEQLDWDYAAAAFPYTIEDHPEKKGQWFILKGNNPNYRMIIIGMGKNKQNQTMIQIILPDGATHGDIAKGNEFTRYLGKALKAETRLFNGRTMYFNR</sequence>
<dbReference type="AlphaFoldDB" id="A0A1Y3PGT5"/>
<dbReference type="Gene3D" id="1.20.5.850">
    <property type="entry name" value="Rbstp2229 protein"/>
    <property type="match status" value="1"/>
</dbReference>
<dbReference type="Proteomes" id="UP000196475">
    <property type="component" value="Unassembled WGS sequence"/>
</dbReference>
<dbReference type="SUPFAM" id="SSF111171">
    <property type="entry name" value="Rbstp2229 protein"/>
    <property type="match status" value="1"/>
</dbReference>
<evidence type="ECO:0000313" key="2">
    <source>
        <dbReference type="Proteomes" id="UP000196475"/>
    </source>
</evidence>
<dbReference type="EMBL" id="LZRT01000134">
    <property type="protein sequence ID" value="OUM84318.1"/>
    <property type="molecule type" value="Genomic_DNA"/>
</dbReference>
<reference evidence="2" key="1">
    <citation type="submission" date="2016-06" db="EMBL/GenBank/DDBJ databases">
        <authorList>
            <person name="Nascimento L."/>
            <person name="Pereira R.V."/>
            <person name="Martins L.F."/>
            <person name="Quaggio R.B."/>
            <person name="Silva A.M."/>
            <person name="Setubal J.C."/>
        </authorList>
    </citation>
    <scope>NUCLEOTIDE SEQUENCE [LARGE SCALE GENOMIC DNA]</scope>
</reference>
<dbReference type="InterPro" id="IPR015062">
    <property type="entry name" value="DUF1885"/>
</dbReference>
<dbReference type="Pfam" id="PF08968">
    <property type="entry name" value="DUF1885"/>
    <property type="match status" value="1"/>
</dbReference>
<gene>
    <name evidence="1" type="ORF">BAA01_04575</name>
</gene>
<dbReference type="InterPro" id="IPR036294">
    <property type="entry name" value="Rbstp2229-like_sf"/>
</dbReference>
<name>A0A1Y3PGT5_9BACI</name>
<comment type="caution">
    <text evidence="1">The sequence shown here is derived from an EMBL/GenBank/DDBJ whole genome shotgun (WGS) entry which is preliminary data.</text>
</comment>
<evidence type="ECO:0000313" key="1">
    <source>
        <dbReference type="EMBL" id="OUM84318.1"/>
    </source>
</evidence>
<proteinExistence type="predicted"/>